<dbReference type="EMBL" id="CP125947">
    <property type="protein sequence ID" value="WHS65304.1"/>
    <property type="molecule type" value="Genomic_DNA"/>
</dbReference>
<dbReference type="SUPFAM" id="SSF52540">
    <property type="entry name" value="P-loop containing nucleoside triphosphate hydrolases"/>
    <property type="match status" value="1"/>
</dbReference>
<dbReference type="InterPro" id="IPR050625">
    <property type="entry name" value="ParA/MinD_ATPase"/>
</dbReference>
<keyword evidence="3" id="KW-1185">Reference proteome</keyword>
<feature type="region of interest" description="Disordered" evidence="1">
    <location>
        <begin position="1"/>
        <end position="22"/>
    </location>
</feature>
<dbReference type="Proteomes" id="UP001240697">
    <property type="component" value="Chromosome"/>
</dbReference>
<dbReference type="InterPro" id="IPR027417">
    <property type="entry name" value="P-loop_NTPase"/>
</dbReference>
<gene>
    <name evidence="2" type="ORF">QMY55_22965</name>
</gene>
<accession>A0ABY8SSI6</accession>
<organism evidence="2 3">
    <name type="scientific">Comamonas resistens</name>
    <dbReference type="NCBI Taxonomy" id="3046670"/>
    <lineage>
        <taxon>Bacteria</taxon>
        <taxon>Pseudomonadati</taxon>
        <taxon>Pseudomonadota</taxon>
        <taxon>Betaproteobacteria</taxon>
        <taxon>Burkholderiales</taxon>
        <taxon>Comamonadaceae</taxon>
        <taxon>Comamonas</taxon>
    </lineage>
</organism>
<dbReference type="Gene3D" id="3.40.50.2300">
    <property type="match status" value="1"/>
</dbReference>
<dbReference type="PANTHER" id="PTHR43384">
    <property type="entry name" value="SEPTUM SITE-DETERMINING PROTEIN MIND HOMOLOG, CHLOROPLASTIC-RELATED"/>
    <property type="match status" value="1"/>
</dbReference>
<reference evidence="2 3" key="1">
    <citation type="submission" date="2023-05" db="EMBL/GenBank/DDBJ databases">
        <authorList>
            <person name="Yin Y."/>
            <person name="Lu Z."/>
        </authorList>
    </citation>
    <scope>NUCLEOTIDE SEQUENCE [LARGE SCALE GENOMIC DNA]</scope>
    <source>
        <strain evidence="2 3">ZM22</strain>
    </source>
</reference>
<evidence type="ECO:0000313" key="2">
    <source>
        <dbReference type="EMBL" id="WHS65304.1"/>
    </source>
</evidence>
<proteinExistence type="predicted"/>
<protein>
    <submittedName>
        <fullName evidence="2">Pilus assembly protein CpaE</fullName>
    </submittedName>
</protein>
<name>A0ABY8SSI6_9BURK</name>
<dbReference type="RefSeq" id="WP_283486406.1">
    <property type="nucleotide sequence ID" value="NZ_CP125947.1"/>
</dbReference>
<sequence length="508" mass="54837">MSTPLPSEPSTTPDGALSLPPLATPATLEALLSLTPATAPKPAASSATDGLVQPSYAQAQLPASHADTPPLPDALPAGLPPELETQAPLLFIHAGTQESALAHSWLQRMLGNTRMHLTRFQDKPLEQAMQLMPSLVLVDFESTSIEAASQLVAQLRSSLPQLLMVAVGHTRHPQCMLAALRASVQDFLDIDGSLLAAQQTVRNLLQRNASAQTAGPTAPLTALVSARAGLGSSLLTAHLAWYLQQQLHPPAPDKAAEAADKSRTRLDALLVDLGQPGGDCALYLNTPSEFDFLEAAGNLHRMDRRMASSGLARHGSGLRLLPLPRQPGAAHEAASAASTALLQRLRQYFRHVLVDLGGMSQTPLAMDALRQASHIWVLCEQSVASVVATTELLQQMDALSIERERLRLIVCRHDGQLDMEASLIAQQLKLPLLETVPERRRELLQALNQGRLLSAQLRRDPYVQAVTRLTHTLLHSDHPELAAPPASAVTAPRTARWLNPLIQRFKRN</sequence>
<dbReference type="PANTHER" id="PTHR43384:SF13">
    <property type="entry name" value="SLR0110 PROTEIN"/>
    <property type="match status" value="1"/>
</dbReference>
<evidence type="ECO:0000313" key="3">
    <source>
        <dbReference type="Proteomes" id="UP001240697"/>
    </source>
</evidence>
<feature type="region of interest" description="Disordered" evidence="1">
    <location>
        <begin position="59"/>
        <end position="80"/>
    </location>
</feature>
<dbReference type="Gene3D" id="3.40.50.300">
    <property type="entry name" value="P-loop containing nucleotide triphosphate hydrolases"/>
    <property type="match status" value="1"/>
</dbReference>
<evidence type="ECO:0000256" key="1">
    <source>
        <dbReference type="SAM" id="MobiDB-lite"/>
    </source>
</evidence>